<evidence type="ECO:0000256" key="1">
    <source>
        <dbReference type="SAM" id="Phobius"/>
    </source>
</evidence>
<dbReference type="AlphaFoldDB" id="A8EZ71"/>
<feature type="transmembrane region" description="Helical" evidence="1">
    <location>
        <begin position="26"/>
        <end position="47"/>
    </location>
</feature>
<evidence type="ECO:0000313" key="2">
    <source>
        <dbReference type="EMBL" id="ABV73654.1"/>
    </source>
</evidence>
<keyword evidence="1" id="KW-1133">Transmembrane helix</keyword>
<keyword evidence="1" id="KW-0472">Membrane</keyword>
<dbReference type="eggNOG" id="COG4120">
    <property type="taxonomic scope" value="Bacteria"/>
</dbReference>
<dbReference type="HOGENOM" id="CLU_3011425_0_0_5"/>
<organism evidence="2 3">
    <name type="scientific">Rickettsia canadensis (strain McKiel)</name>
    <dbReference type="NCBI Taxonomy" id="293613"/>
    <lineage>
        <taxon>Bacteria</taxon>
        <taxon>Pseudomonadati</taxon>
        <taxon>Pseudomonadota</taxon>
        <taxon>Alphaproteobacteria</taxon>
        <taxon>Rickettsiales</taxon>
        <taxon>Rickettsiaceae</taxon>
        <taxon>Rickettsieae</taxon>
        <taxon>Rickettsia</taxon>
        <taxon>belli group</taxon>
    </lineage>
</organism>
<keyword evidence="1" id="KW-0812">Transmembrane</keyword>
<name>A8EZ71_RICCK</name>
<reference evidence="3" key="1">
    <citation type="submission" date="2007-09" db="EMBL/GenBank/DDBJ databases">
        <title>Complete genome sequence of Rickettsia canadensis.</title>
        <authorList>
            <person name="Madan A."/>
            <person name="Fahey J."/>
            <person name="Helton E."/>
            <person name="Ketteman M."/>
            <person name="Madan A."/>
            <person name="Rodrigues S."/>
            <person name="Sanchez A."/>
            <person name="Whiting M."/>
            <person name="Dasch G."/>
            <person name="Eremeeva M."/>
        </authorList>
    </citation>
    <scope>NUCLEOTIDE SEQUENCE [LARGE SCALE GENOMIC DNA]</scope>
    <source>
        <strain evidence="3">McKiel</strain>
    </source>
</reference>
<dbReference type="KEGG" id="rcm:A1E_03605"/>
<proteinExistence type="predicted"/>
<protein>
    <submittedName>
        <fullName evidence="2">ABC transporter permease protein</fullName>
    </submittedName>
</protein>
<dbReference type="EMBL" id="CP000409">
    <property type="protein sequence ID" value="ABV73654.1"/>
    <property type="molecule type" value="Genomic_DNA"/>
</dbReference>
<evidence type="ECO:0000313" key="3">
    <source>
        <dbReference type="Proteomes" id="UP000007056"/>
    </source>
</evidence>
<accession>A8EZ71</accession>
<sequence>MINLTVDGTYYVLGVAVFTRTMSFGLFPALIFALIADGIIGSIVSVCSRIPALMGL</sequence>
<dbReference type="Proteomes" id="UP000007056">
    <property type="component" value="Chromosome"/>
</dbReference>
<gene>
    <name evidence="2" type="ordered locus">A1E_03605</name>
</gene>